<evidence type="ECO:0000256" key="1">
    <source>
        <dbReference type="ARBA" id="ARBA00006844"/>
    </source>
</evidence>
<dbReference type="InterPro" id="IPR029006">
    <property type="entry name" value="ADF-H/Gelsolin-like_dom_sf"/>
</dbReference>
<dbReference type="OrthoDB" id="10249245at2759"/>
<dbReference type="GO" id="GO:0030042">
    <property type="term" value="P:actin filament depolymerization"/>
    <property type="evidence" value="ECO:0000318"/>
    <property type="project" value="GO_Central"/>
</dbReference>
<dbReference type="Gramene" id="TraesCS5D03G1079100.1">
    <property type="protein sequence ID" value="TraesCS5D03G1079100.1.CDS"/>
    <property type="gene ID" value="TraesCS5D03G1079100"/>
</dbReference>
<evidence type="ECO:0000259" key="4">
    <source>
        <dbReference type="PROSITE" id="PS51263"/>
    </source>
</evidence>
<dbReference type="InterPro" id="IPR002108">
    <property type="entry name" value="ADF-H"/>
</dbReference>
<evidence type="ECO:0000256" key="3">
    <source>
        <dbReference type="SAM" id="MobiDB-lite"/>
    </source>
</evidence>
<reference evidence="5" key="2">
    <citation type="submission" date="2018-10" db="UniProtKB">
        <authorList>
            <consortium name="EnsemblPlants"/>
        </authorList>
    </citation>
    <scope>IDENTIFICATION</scope>
</reference>
<dbReference type="GO" id="GO:0051015">
    <property type="term" value="F:actin filament binding"/>
    <property type="evidence" value="ECO:0000318"/>
    <property type="project" value="GO_Central"/>
</dbReference>
<evidence type="ECO:0000313" key="5">
    <source>
        <dbReference type="EnsemblPlants" id="TraesCS5D02G491900.1"/>
    </source>
</evidence>
<proteinExistence type="inferred from homology"/>
<feature type="compositionally biased region" description="Polar residues" evidence="3">
    <location>
        <begin position="57"/>
        <end position="66"/>
    </location>
</feature>
<keyword evidence="2" id="KW-0009">Actin-binding</keyword>
<dbReference type="Gramene" id="TraesPARA_EIv1.0_1873000.1">
    <property type="protein sequence ID" value="TraesPARA_EIv1.0_1873000.1.CDS"/>
    <property type="gene ID" value="TraesPARA_EIv1.0_1873000"/>
</dbReference>
<dbReference type="AlphaFoldDB" id="A0A3B6N0X7"/>
<dbReference type="SUPFAM" id="SSF55753">
    <property type="entry name" value="Actin depolymerizing proteins"/>
    <property type="match status" value="1"/>
</dbReference>
<dbReference type="SMART" id="SM00102">
    <property type="entry name" value="ADF"/>
    <property type="match status" value="1"/>
</dbReference>
<evidence type="ECO:0000256" key="2">
    <source>
        <dbReference type="ARBA" id="ARBA00023203"/>
    </source>
</evidence>
<organism evidence="5">
    <name type="scientific">Triticum aestivum</name>
    <name type="common">Wheat</name>
    <dbReference type="NCBI Taxonomy" id="4565"/>
    <lineage>
        <taxon>Eukaryota</taxon>
        <taxon>Viridiplantae</taxon>
        <taxon>Streptophyta</taxon>
        <taxon>Embryophyta</taxon>
        <taxon>Tracheophyta</taxon>
        <taxon>Spermatophyta</taxon>
        <taxon>Magnoliopsida</taxon>
        <taxon>Liliopsida</taxon>
        <taxon>Poales</taxon>
        <taxon>Poaceae</taxon>
        <taxon>BOP clade</taxon>
        <taxon>Pooideae</taxon>
        <taxon>Triticodae</taxon>
        <taxon>Triticeae</taxon>
        <taxon>Triticinae</taxon>
        <taxon>Triticum</taxon>
    </lineage>
</organism>
<dbReference type="Gene3D" id="3.40.20.10">
    <property type="entry name" value="Severin"/>
    <property type="match status" value="1"/>
</dbReference>
<dbReference type="GO" id="GO:0005737">
    <property type="term" value="C:cytoplasm"/>
    <property type="evidence" value="ECO:0000318"/>
    <property type="project" value="GO_Central"/>
</dbReference>
<feature type="compositionally biased region" description="Polar residues" evidence="3">
    <location>
        <begin position="9"/>
        <end position="27"/>
    </location>
</feature>
<dbReference type="PaxDb" id="4565-Traes_5DL_0A3BF1059.1"/>
<dbReference type="Proteomes" id="UP000019116">
    <property type="component" value="Chromosome 5D"/>
</dbReference>
<name>A0A3B6N0X7_WHEAT</name>
<dbReference type="GO" id="GO:0015629">
    <property type="term" value="C:actin cytoskeleton"/>
    <property type="evidence" value="ECO:0000318"/>
    <property type="project" value="GO_Central"/>
</dbReference>
<comment type="similarity">
    <text evidence="1">Belongs to the actin-binding proteins ADF family.</text>
</comment>
<protein>
    <recommendedName>
        <fullName evidence="4">ADF-H domain-containing protein</fullName>
    </recommendedName>
</protein>
<dbReference type="SMR" id="A0A3B6N0X7"/>
<accession>A0A3B6N0X7</accession>
<dbReference type="PROSITE" id="PS51263">
    <property type="entry name" value="ADF_H"/>
    <property type="match status" value="1"/>
</dbReference>
<dbReference type="Gramene" id="TraesCS5D02G491900.1">
    <property type="protein sequence ID" value="TraesCS5D02G491900.1"/>
    <property type="gene ID" value="TraesCS5D02G491900"/>
</dbReference>
<dbReference type="Gramene" id="TraesCAD_scaffold_010315_01G000700.1">
    <property type="protein sequence ID" value="TraesCAD_scaffold_010315_01G000700.1"/>
    <property type="gene ID" value="TraesCAD_scaffold_010315_01G000700"/>
</dbReference>
<feature type="domain" description="ADF-H" evidence="4">
    <location>
        <begin position="100"/>
        <end position="235"/>
    </location>
</feature>
<keyword evidence="6" id="KW-1185">Reference proteome</keyword>
<reference evidence="5" key="1">
    <citation type="submission" date="2018-08" db="EMBL/GenBank/DDBJ databases">
        <authorList>
            <person name="Rossello M."/>
        </authorList>
    </citation>
    <scope>NUCLEOTIDE SEQUENCE [LARGE SCALE GENOMIC DNA]</scope>
    <source>
        <strain evidence="5">cv. Chinese Spring</strain>
    </source>
</reference>
<dbReference type="PANTHER" id="PTHR11913">
    <property type="entry name" value="COFILIN-RELATED"/>
    <property type="match status" value="1"/>
</dbReference>
<dbReference type="InterPro" id="IPR017904">
    <property type="entry name" value="ADF/Cofilin"/>
</dbReference>
<dbReference type="CDD" id="cd11286">
    <property type="entry name" value="ADF_cofilin_like"/>
    <property type="match status" value="1"/>
</dbReference>
<evidence type="ECO:0000313" key="6">
    <source>
        <dbReference type="Proteomes" id="UP000019116"/>
    </source>
</evidence>
<dbReference type="Gramene" id="TraesWEE_scaffold_007999_01G000100.1">
    <property type="protein sequence ID" value="TraesWEE_scaffold_007999_01G000100.1"/>
    <property type="gene ID" value="TraesWEE_scaffold_007999_01G000100"/>
</dbReference>
<dbReference type="Gramene" id="TraesKAR5D01G0383910.1">
    <property type="protein sequence ID" value="cds.TraesKAR5D01G0383910.1"/>
    <property type="gene ID" value="TraesKAR5D01G0383910"/>
</dbReference>
<dbReference type="STRING" id="4565.A0A3B6N0X7"/>
<sequence length="235" mass="25907">MIPLPPAPSSTRPEQSAPSMSTATSQRLHVRVHPRTPLTLSRRHGHGPPIKSPHPTLLNQQHSSPPTISFQSSYQFQFSTQIFSSGQPPDPSTMANSVSGVAVNEECVKAFQELRADRKHRFVVYKMDDDAQQVVVDKVGALDATFDDLAAAMPADDCRYAVYDLDFVSEDSAGETPRSKIFFIHWSPESADARNKMLYASSTEGLKKELDGVQIDVQATDASELTLDILKDYTT</sequence>
<dbReference type="Pfam" id="PF00241">
    <property type="entry name" value="Cofilin_ADF"/>
    <property type="match status" value="1"/>
</dbReference>
<feature type="region of interest" description="Disordered" evidence="3">
    <location>
        <begin position="1"/>
        <end position="66"/>
    </location>
</feature>
<dbReference type="Gramene" id="TraesROB_scaffold_079110_01G000200.1">
    <property type="protein sequence ID" value="TraesROB_scaffold_079110_01G000200.1"/>
    <property type="gene ID" value="TraesROB_scaffold_079110_01G000200"/>
</dbReference>
<dbReference type="OMA" id="YQFQFST"/>
<dbReference type="EnsemblPlants" id="TraesCS5D02G491900.1">
    <property type="protein sequence ID" value="TraesCS5D02G491900.1"/>
    <property type="gene ID" value="TraesCS5D02G491900"/>
</dbReference>
<dbReference type="Gramene" id="TraesCLE_scaffold_014203_01G000200.1">
    <property type="protein sequence ID" value="TraesCLE_scaffold_014203_01G000200.1"/>
    <property type="gene ID" value="TraesCLE_scaffold_014203_01G000200"/>
</dbReference>